<evidence type="ECO:0000313" key="1">
    <source>
        <dbReference type="EMBL" id="RLW02849.1"/>
    </source>
</evidence>
<proteinExistence type="predicted"/>
<name>A0A3L8SK41_CHLGU</name>
<sequence length="202" mass="22527">MCPATQSTFQCSPRLQFGSRPCTAPCPPRLLGLCHNSCRSLFPEAFLEGGDGALINTFLLYPTLLNTCGVEHLREDRKINRMEIMRKWRMTKKKKAVLLCKLATSAQIYFHNHLPQLNAQRAAKTRWTGNQGSGIHHFSHASLSVALALCDLNKDQRGLKSKPKLLEKSQEAPLLDVGEQFSSGLLTHNFANQADISLGKRN</sequence>
<keyword evidence="2" id="KW-1185">Reference proteome</keyword>
<dbReference type="EMBL" id="QUSF01000017">
    <property type="protein sequence ID" value="RLW02849.1"/>
    <property type="molecule type" value="Genomic_DNA"/>
</dbReference>
<comment type="caution">
    <text evidence="1">The sequence shown here is derived from an EMBL/GenBank/DDBJ whole genome shotgun (WGS) entry which is preliminary data.</text>
</comment>
<accession>A0A3L8SK41</accession>
<dbReference type="Proteomes" id="UP000276834">
    <property type="component" value="Unassembled WGS sequence"/>
</dbReference>
<reference evidence="1 2" key="1">
    <citation type="journal article" date="2018" name="Proc. R. Soc. B">
        <title>A non-coding region near Follistatin controls head colour polymorphism in the Gouldian finch.</title>
        <authorList>
            <person name="Toomey M.B."/>
            <person name="Marques C.I."/>
            <person name="Andrade P."/>
            <person name="Araujo P.M."/>
            <person name="Sabatino S."/>
            <person name="Gazda M.A."/>
            <person name="Afonso S."/>
            <person name="Lopes R.J."/>
            <person name="Corbo J.C."/>
            <person name="Carneiro M."/>
        </authorList>
    </citation>
    <scope>NUCLEOTIDE SEQUENCE [LARGE SCALE GENOMIC DNA]</scope>
    <source>
        <strain evidence="1">Red01</strain>
        <tissue evidence="1">Muscle</tissue>
    </source>
</reference>
<dbReference type="AlphaFoldDB" id="A0A3L8SK41"/>
<organism evidence="1 2">
    <name type="scientific">Chloebia gouldiae</name>
    <name type="common">Gouldian finch</name>
    <name type="synonym">Erythrura gouldiae</name>
    <dbReference type="NCBI Taxonomy" id="44316"/>
    <lineage>
        <taxon>Eukaryota</taxon>
        <taxon>Metazoa</taxon>
        <taxon>Chordata</taxon>
        <taxon>Craniata</taxon>
        <taxon>Vertebrata</taxon>
        <taxon>Euteleostomi</taxon>
        <taxon>Archelosauria</taxon>
        <taxon>Archosauria</taxon>
        <taxon>Dinosauria</taxon>
        <taxon>Saurischia</taxon>
        <taxon>Theropoda</taxon>
        <taxon>Coelurosauria</taxon>
        <taxon>Aves</taxon>
        <taxon>Neognathae</taxon>
        <taxon>Neoaves</taxon>
        <taxon>Telluraves</taxon>
        <taxon>Australaves</taxon>
        <taxon>Passeriformes</taxon>
        <taxon>Passeroidea</taxon>
        <taxon>Passeridae</taxon>
        <taxon>Chloebia</taxon>
    </lineage>
</organism>
<gene>
    <name evidence="1" type="ORF">DV515_00006902</name>
</gene>
<protein>
    <submittedName>
        <fullName evidence="1">Uncharacterized protein</fullName>
    </submittedName>
</protein>
<evidence type="ECO:0000313" key="2">
    <source>
        <dbReference type="Proteomes" id="UP000276834"/>
    </source>
</evidence>